<feature type="region of interest" description="Disordered" evidence="1">
    <location>
        <begin position="1"/>
        <end position="76"/>
    </location>
</feature>
<dbReference type="PANTHER" id="PTHR36756:SF1">
    <property type="entry name" value="EXPRESSED PROTEIN"/>
    <property type="match status" value="1"/>
</dbReference>
<dbReference type="Proteomes" id="UP001161247">
    <property type="component" value="Chromosome 5"/>
</dbReference>
<keyword evidence="3" id="KW-1185">Reference proteome</keyword>
<feature type="compositionally biased region" description="Basic residues" evidence="1">
    <location>
        <begin position="52"/>
        <end position="61"/>
    </location>
</feature>
<feature type="compositionally biased region" description="Basic and acidic residues" evidence="1">
    <location>
        <begin position="36"/>
        <end position="51"/>
    </location>
</feature>
<proteinExistence type="predicted"/>
<evidence type="ECO:0000256" key="1">
    <source>
        <dbReference type="SAM" id="MobiDB-lite"/>
    </source>
</evidence>
<evidence type="ECO:0000313" key="2">
    <source>
        <dbReference type="EMBL" id="CAI9105885.1"/>
    </source>
</evidence>
<organism evidence="2 3">
    <name type="scientific">Oldenlandia corymbosa var. corymbosa</name>
    <dbReference type="NCBI Taxonomy" id="529605"/>
    <lineage>
        <taxon>Eukaryota</taxon>
        <taxon>Viridiplantae</taxon>
        <taxon>Streptophyta</taxon>
        <taxon>Embryophyta</taxon>
        <taxon>Tracheophyta</taxon>
        <taxon>Spermatophyta</taxon>
        <taxon>Magnoliopsida</taxon>
        <taxon>eudicotyledons</taxon>
        <taxon>Gunneridae</taxon>
        <taxon>Pentapetalae</taxon>
        <taxon>asterids</taxon>
        <taxon>lamiids</taxon>
        <taxon>Gentianales</taxon>
        <taxon>Rubiaceae</taxon>
        <taxon>Rubioideae</taxon>
        <taxon>Spermacoceae</taxon>
        <taxon>Hedyotis-Oldenlandia complex</taxon>
        <taxon>Oldenlandia</taxon>
    </lineage>
</organism>
<feature type="compositionally biased region" description="Basic and acidic residues" evidence="1">
    <location>
        <begin position="62"/>
        <end position="75"/>
    </location>
</feature>
<name>A0AAV1DFU1_OLDCO</name>
<feature type="compositionally biased region" description="Polar residues" evidence="1">
    <location>
        <begin position="22"/>
        <end position="35"/>
    </location>
</feature>
<sequence length="317" mass="35695">MNSLHVANGGQKRRLPLWMSGDQVQSKSQIGNLNCTKDDDKGCQEDVERVTKGSRRPKTKSQKKETDDGKVKLKESSSTVLVKCRERKKTKREVVIQDADCIEDGGRKKRKCRQKTETYFESETEEDVEPFLEDGEAEDLTVDDLMSIAKEYVEEDHDAQVLMPSKQRDTAENRSQHVEVESDAPVLVSPKRRDAAEYRSHNDAQSDSFIGVTDTSRRLFESQGTSSYSTTENPTSDTGVPVTLSSNPVQAMLDVLLGPSLKKTQELEKERRLNSQNTSFTYELEKQHSSVDVAEEPIVVVAKKKSSLKDKVAMFLD</sequence>
<reference evidence="2" key="1">
    <citation type="submission" date="2023-03" db="EMBL/GenBank/DDBJ databases">
        <authorList>
            <person name="Julca I."/>
        </authorList>
    </citation>
    <scope>NUCLEOTIDE SEQUENCE</scope>
</reference>
<accession>A0AAV1DFU1</accession>
<protein>
    <submittedName>
        <fullName evidence="2">OLC1v1004908C1</fullName>
    </submittedName>
</protein>
<evidence type="ECO:0000313" key="3">
    <source>
        <dbReference type="Proteomes" id="UP001161247"/>
    </source>
</evidence>
<dbReference type="EMBL" id="OX459122">
    <property type="protein sequence ID" value="CAI9105885.1"/>
    <property type="molecule type" value="Genomic_DNA"/>
</dbReference>
<dbReference type="PANTHER" id="PTHR36756">
    <property type="entry name" value="EXPRESSED PROTEIN"/>
    <property type="match status" value="1"/>
</dbReference>
<gene>
    <name evidence="2" type="ORF">OLC1_LOCUS14487</name>
</gene>
<dbReference type="AlphaFoldDB" id="A0AAV1DFU1"/>